<feature type="transmembrane region" description="Helical" evidence="6">
    <location>
        <begin position="55"/>
        <end position="77"/>
    </location>
</feature>
<name>A0A3B8WPA4_MARNT</name>
<comment type="caution">
    <text evidence="8">The sequence shown here is derived from an EMBL/GenBank/DDBJ whole genome shotgun (WGS) entry which is preliminary data.</text>
</comment>
<dbReference type="Gene3D" id="1.20.1720.10">
    <property type="entry name" value="Multidrug resistance protein D"/>
    <property type="match status" value="1"/>
</dbReference>
<evidence type="ECO:0000256" key="3">
    <source>
        <dbReference type="ARBA" id="ARBA00022692"/>
    </source>
</evidence>
<dbReference type="PANTHER" id="PTHR23502">
    <property type="entry name" value="MAJOR FACILITATOR SUPERFAMILY"/>
    <property type="match status" value="1"/>
</dbReference>
<organism evidence="8 9">
    <name type="scientific">Marinobacter nauticus</name>
    <name type="common">Marinobacter hydrocarbonoclasticus</name>
    <name type="synonym">Marinobacter aquaeolei</name>
    <dbReference type="NCBI Taxonomy" id="2743"/>
    <lineage>
        <taxon>Bacteria</taxon>
        <taxon>Pseudomonadati</taxon>
        <taxon>Pseudomonadota</taxon>
        <taxon>Gammaproteobacteria</taxon>
        <taxon>Pseudomonadales</taxon>
        <taxon>Marinobacteraceae</taxon>
        <taxon>Marinobacter</taxon>
    </lineage>
</organism>
<proteinExistence type="predicted"/>
<sequence>GFLLFTVASIGCALANNIETLQLFRFLQALGGSAGPVLGRAIIRDIYTPREAAKILALLASIMALAPAVAPTLGGLMVSGLSWHWIFIAMGGYALVMAAVTAFGIPEPLKPEYRQP</sequence>
<dbReference type="GO" id="GO:0005886">
    <property type="term" value="C:plasma membrane"/>
    <property type="evidence" value="ECO:0007669"/>
    <property type="project" value="TreeGrafter"/>
</dbReference>
<keyword evidence="2" id="KW-0813">Transport</keyword>
<evidence type="ECO:0000256" key="5">
    <source>
        <dbReference type="ARBA" id="ARBA00023136"/>
    </source>
</evidence>
<dbReference type="PANTHER" id="PTHR23502:SF132">
    <property type="entry name" value="POLYAMINE TRANSPORTER 2-RELATED"/>
    <property type="match status" value="1"/>
</dbReference>
<evidence type="ECO:0000313" key="8">
    <source>
        <dbReference type="EMBL" id="HAC29772.1"/>
    </source>
</evidence>
<feature type="non-terminal residue" evidence="8">
    <location>
        <position position="1"/>
    </location>
</feature>
<evidence type="ECO:0000256" key="4">
    <source>
        <dbReference type="ARBA" id="ARBA00022989"/>
    </source>
</evidence>
<keyword evidence="5 6" id="KW-0472">Membrane</keyword>
<comment type="subcellular location">
    <subcellularLocation>
        <location evidence="1">Membrane</location>
        <topology evidence="1">Multi-pass membrane protein</topology>
    </subcellularLocation>
</comment>
<keyword evidence="3 6" id="KW-0812">Transmembrane</keyword>
<evidence type="ECO:0000256" key="2">
    <source>
        <dbReference type="ARBA" id="ARBA00022448"/>
    </source>
</evidence>
<evidence type="ECO:0000313" key="9">
    <source>
        <dbReference type="Proteomes" id="UP000261325"/>
    </source>
</evidence>
<dbReference type="EMBL" id="DLYI01000252">
    <property type="protein sequence ID" value="HAC29772.1"/>
    <property type="molecule type" value="Genomic_DNA"/>
</dbReference>
<dbReference type="PROSITE" id="PS50850">
    <property type="entry name" value="MFS"/>
    <property type="match status" value="1"/>
</dbReference>
<evidence type="ECO:0000256" key="6">
    <source>
        <dbReference type="SAM" id="Phobius"/>
    </source>
</evidence>
<reference evidence="8 9" key="1">
    <citation type="journal article" date="2018" name="Nat. Biotechnol.">
        <title>A standardized bacterial taxonomy based on genome phylogeny substantially revises the tree of life.</title>
        <authorList>
            <person name="Parks D.H."/>
            <person name="Chuvochina M."/>
            <person name="Waite D.W."/>
            <person name="Rinke C."/>
            <person name="Skarshewski A."/>
            <person name="Chaumeil P.A."/>
            <person name="Hugenholtz P."/>
        </authorList>
    </citation>
    <scope>NUCLEOTIDE SEQUENCE [LARGE SCALE GENOMIC DNA]</scope>
    <source>
        <strain evidence="8">UBA9049</strain>
    </source>
</reference>
<dbReference type="InterPro" id="IPR036259">
    <property type="entry name" value="MFS_trans_sf"/>
</dbReference>
<evidence type="ECO:0000259" key="7">
    <source>
        <dbReference type="PROSITE" id="PS50850"/>
    </source>
</evidence>
<dbReference type="GO" id="GO:0022857">
    <property type="term" value="F:transmembrane transporter activity"/>
    <property type="evidence" value="ECO:0007669"/>
    <property type="project" value="InterPro"/>
</dbReference>
<feature type="transmembrane region" description="Helical" evidence="6">
    <location>
        <begin position="25"/>
        <end position="43"/>
    </location>
</feature>
<evidence type="ECO:0000256" key="1">
    <source>
        <dbReference type="ARBA" id="ARBA00004141"/>
    </source>
</evidence>
<dbReference type="InterPro" id="IPR011701">
    <property type="entry name" value="MFS"/>
</dbReference>
<dbReference type="InterPro" id="IPR020846">
    <property type="entry name" value="MFS_dom"/>
</dbReference>
<feature type="transmembrane region" description="Helical" evidence="6">
    <location>
        <begin position="83"/>
        <end position="105"/>
    </location>
</feature>
<protein>
    <submittedName>
        <fullName evidence="8">Bcr/CflA family drug resistance efflux transporter</fullName>
    </submittedName>
</protein>
<feature type="domain" description="Major facilitator superfamily (MFS) profile" evidence="7">
    <location>
        <begin position="1"/>
        <end position="116"/>
    </location>
</feature>
<dbReference type="PRINTS" id="PR01036">
    <property type="entry name" value="TCRTETB"/>
</dbReference>
<dbReference type="Proteomes" id="UP000261325">
    <property type="component" value="Unassembled WGS sequence"/>
</dbReference>
<dbReference type="AlphaFoldDB" id="A0A3B8WPA4"/>
<dbReference type="Pfam" id="PF07690">
    <property type="entry name" value="MFS_1"/>
    <property type="match status" value="1"/>
</dbReference>
<feature type="non-terminal residue" evidence="8">
    <location>
        <position position="116"/>
    </location>
</feature>
<keyword evidence="4 6" id="KW-1133">Transmembrane helix</keyword>
<gene>
    <name evidence="8" type="ORF">DCF82_18515</name>
</gene>
<dbReference type="SUPFAM" id="SSF103473">
    <property type="entry name" value="MFS general substrate transporter"/>
    <property type="match status" value="1"/>
</dbReference>
<accession>A0A3B8WPA4</accession>